<accession>A0ABY9K7N1</accession>
<dbReference type="RefSeq" id="WP_306160678.1">
    <property type="nucleotide sequence ID" value="NZ_CP132314.1"/>
</dbReference>
<reference evidence="1 2" key="1">
    <citation type="submission" date="2023-08" db="EMBL/GenBank/DDBJ databases">
        <title>Pathogen: clinical or host-associated sample.</title>
        <authorList>
            <person name="Hergert J."/>
            <person name="Casey R."/>
            <person name="Wagner J."/>
            <person name="Young E.L."/>
            <person name="Oakeson K.F."/>
        </authorList>
    </citation>
    <scope>NUCLEOTIDE SEQUENCE [LARGE SCALE GENOMIC DNA]</scope>
    <source>
        <strain evidence="1 2">UPHL-collab-2</strain>
    </source>
</reference>
<sequence length="84" mass="9064">MQALSSEEIECIAAVRSFKTDFDTTFVPTHPLMEGYALAVFADCVKVVPVTQVLRGGPNFARIFLDPGYSSLIVSRAIDLGGGR</sequence>
<dbReference type="EMBL" id="CP132314">
    <property type="protein sequence ID" value="WLS04582.1"/>
    <property type="molecule type" value="Genomic_DNA"/>
</dbReference>
<proteinExistence type="predicted"/>
<keyword evidence="2" id="KW-1185">Reference proteome</keyword>
<protein>
    <submittedName>
        <fullName evidence="1">Uncharacterized protein</fullName>
    </submittedName>
</protein>
<organism evidence="1 2">
    <name type="scientific">Shinella oryzae</name>
    <dbReference type="NCBI Taxonomy" id="2871820"/>
    <lineage>
        <taxon>Bacteria</taxon>
        <taxon>Pseudomonadati</taxon>
        <taxon>Pseudomonadota</taxon>
        <taxon>Alphaproteobacteria</taxon>
        <taxon>Hyphomicrobiales</taxon>
        <taxon>Rhizobiaceae</taxon>
        <taxon>Shinella</taxon>
    </lineage>
</organism>
<evidence type="ECO:0000313" key="1">
    <source>
        <dbReference type="EMBL" id="WLS04582.1"/>
    </source>
</evidence>
<evidence type="ECO:0000313" key="2">
    <source>
        <dbReference type="Proteomes" id="UP001225788"/>
    </source>
</evidence>
<gene>
    <name evidence="1" type="ORF">Q9315_08240</name>
</gene>
<name>A0ABY9K7N1_9HYPH</name>
<dbReference type="Proteomes" id="UP001225788">
    <property type="component" value="Chromosome"/>
</dbReference>